<accession>A0A5P8PM38</accession>
<keyword evidence="2" id="KW-1185">Reference proteome</keyword>
<organism evidence="1 2">
    <name type="scientific">Stenotrophomonas phage Moby</name>
    <dbReference type="NCBI Taxonomy" id="2601680"/>
    <lineage>
        <taxon>Viruses</taxon>
        <taxon>Duplodnaviria</taxon>
        <taxon>Heunggongvirae</taxon>
        <taxon>Uroviricota</taxon>
        <taxon>Caudoviricetes</taxon>
        <taxon>Menderavirus</taxon>
        <taxon>Menderavirus moby</taxon>
    </lineage>
</organism>
<evidence type="ECO:0000313" key="1">
    <source>
        <dbReference type="EMBL" id="QFR57763.1"/>
    </source>
</evidence>
<protein>
    <submittedName>
        <fullName evidence="1">Uncharacterized protein</fullName>
    </submittedName>
</protein>
<dbReference type="Proteomes" id="UP000325424">
    <property type="component" value="Segment"/>
</dbReference>
<reference evidence="2" key="1">
    <citation type="submission" date="2019-06" db="EMBL/GenBank/DDBJ databases">
        <title>Complete genome sequence of Stenotrophomonas phage Moby.</title>
        <authorList>
            <person name="Vicary A."/>
            <person name="Newkirk H."/>
            <person name="Moreland R."/>
            <person name="Liu M."/>
            <person name="Ramsey J."/>
            <person name="Gonzalez C.F."/>
            <person name="Leavitt J."/>
        </authorList>
    </citation>
    <scope>NUCLEOTIDE SEQUENCE [LARGE SCALE GENOMIC DNA]</scope>
</reference>
<dbReference type="EMBL" id="MN095772">
    <property type="protein sequence ID" value="QFR57763.1"/>
    <property type="molecule type" value="Genomic_DNA"/>
</dbReference>
<name>A0A5P8PM38_9CAUD</name>
<gene>
    <name evidence="1" type="ORF">CPT_Moby_015</name>
</gene>
<evidence type="ECO:0000313" key="2">
    <source>
        <dbReference type="Proteomes" id="UP000325424"/>
    </source>
</evidence>
<proteinExistence type="predicted"/>
<sequence>MKLIAIPAYQAWSIHQQTFGAEQIWAKSPVNPNSYDLVLGLEAEGTKYKLSLYEIDRMIEQEDPLYIDEQLFNEFLNTETE</sequence>